<feature type="compositionally biased region" description="Basic residues" evidence="5">
    <location>
        <begin position="384"/>
        <end position="393"/>
    </location>
</feature>
<proteinExistence type="inferred from homology"/>
<evidence type="ECO:0000256" key="5">
    <source>
        <dbReference type="SAM" id="MobiDB-lite"/>
    </source>
</evidence>
<feature type="compositionally biased region" description="Basic and acidic residues" evidence="5">
    <location>
        <begin position="363"/>
        <end position="383"/>
    </location>
</feature>
<comment type="subcellular location">
    <subcellularLocation>
        <location evidence="1">Nucleus</location>
    </subcellularLocation>
</comment>
<evidence type="ECO:0000256" key="2">
    <source>
        <dbReference type="ARBA" id="ARBA00006660"/>
    </source>
</evidence>
<reference evidence="8" key="2">
    <citation type="submission" date="2023-04" db="EMBL/GenBank/DDBJ databases">
        <authorList>
            <person name="Bruccoleri R.E."/>
            <person name="Oakeley E.J."/>
            <person name="Faust A.-M."/>
            <person name="Dessus-Babus S."/>
            <person name="Altorfer M."/>
            <person name="Burckhardt D."/>
            <person name="Oertli M."/>
            <person name="Naumann U."/>
            <person name="Petersen F."/>
            <person name="Wong J."/>
        </authorList>
    </citation>
    <scope>NUCLEOTIDE SEQUENCE</scope>
    <source>
        <strain evidence="8">GSM-AAB239-AS_SAM_17_03QT</strain>
        <tissue evidence="8">Leaf</tissue>
    </source>
</reference>
<evidence type="ECO:0000259" key="7">
    <source>
        <dbReference type="Pfam" id="PF07808"/>
    </source>
</evidence>
<feature type="domain" description="RED-like N-terminal" evidence="7">
    <location>
        <begin position="1"/>
        <end position="71"/>
    </location>
</feature>
<reference evidence="8" key="1">
    <citation type="journal article" date="2023" name="GigaByte">
        <title>Genome assembly of the bearded iris, Iris pallida Lam.</title>
        <authorList>
            <person name="Bruccoleri R.E."/>
            <person name="Oakeley E.J."/>
            <person name="Faust A.M.E."/>
            <person name="Altorfer M."/>
            <person name="Dessus-Babus S."/>
            <person name="Burckhardt D."/>
            <person name="Oertli M."/>
            <person name="Naumann U."/>
            <person name="Petersen F."/>
            <person name="Wong J."/>
        </authorList>
    </citation>
    <scope>NUCLEOTIDE SEQUENCE</scope>
    <source>
        <strain evidence="8">GSM-AAB239-AS_SAM_17_03QT</strain>
    </source>
</reference>
<evidence type="ECO:0000259" key="6">
    <source>
        <dbReference type="Pfam" id="PF07807"/>
    </source>
</evidence>
<dbReference type="InterPro" id="IPR039896">
    <property type="entry name" value="Red-like"/>
</dbReference>
<gene>
    <name evidence="8" type="ORF">M6B38_102500</name>
</gene>
<comment type="similarity">
    <text evidence="2">Belongs to the RED family.</text>
</comment>
<evidence type="ECO:0000313" key="9">
    <source>
        <dbReference type="Proteomes" id="UP001140949"/>
    </source>
</evidence>
<evidence type="ECO:0000313" key="8">
    <source>
        <dbReference type="EMBL" id="KAJ6824299.1"/>
    </source>
</evidence>
<keyword evidence="4" id="KW-0539">Nucleus</keyword>
<dbReference type="Proteomes" id="UP001140949">
    <property type="component" value="Unassembled WGS sequence"/>
</dbReference>
<dbReference type="EMBL" id="JANAVB010022260">
    <property type="protein sequence ID" value="KAJ6824299.1"/>
    <property type="molecule type" value="Genomic_DNA"/>
</dbReference>
<dbReference type="PANTHER" id="PTHR12765">
    <property type="entry name" value="RED PROTEIN IK FACTOR CYTOKINE IK"/>
    <property type="match status" value="1"/>
</dbReference>
<sequence length="423" mass="48128">MFLPGRMSFMFNMEDNFSHDIPTVLHRSKADCPVPEEMVTVGVDGSVLEIISKIMSYLRLGSSGKVLKKKKKDKDSKVKLSAVSNDYDEDEKPAKPNGSISKHHHPEREILPPPPPRRSTLEAKEKQPPPAARVAEEDIFVGVGVDYSIPSKDMSQSLPVSDDMEESPRNRDKQSYFNEPVYGPVLPSEPAQAWEQLNGYDSIQAQMVAAGYQGEWQEYQYTEQMAYPEQYLQQNVQDYDALSGTNVLQDPNFMTQADKDKGLGSVFKRDDQRLQQMREKDAREKDPNFISESYSECYPGYQEYNREVVDSDDEADLSKMDMGGRAKGQLHRWDFETEEEWATYNEQKEAMPKAAFQFGVKMQDGRKTRKQNRDQKLTNELHKINKILARKKGEKGGGDDDGGGSRHYDGDDGETLPGKKLRI</sequence>
<evidence type="ECO:0000256" key="1">
    <source>
        <dbReference type="ARBA" id="ARBA00004123"/>
    </source>
</evidence>
<keyword evidence="3" id="KW-0677">Repeat</keyword>
<protein>
    <submittedName>
        <fullName evidence="8">Suppressor of mec-8 and unc-52 protein-like protein 2</fullName>
    </submittedName>
</protein>
<keyword evidence="9" id="KW-1185">Reference proteome</keyword>
<feature type="region of interest" description="Disordered" evidence="5">
    <location>
        <begin position="66"/>
        <end position="135"/>
    </location>
</feature>
<accession>A0AAX6G6J5</accession>
<dbReference type="AlphaFoldDB" id="A0AAX6G6J5"/>
<dbReference type="InterPro" id="IPR012492">
    <property type="entry name" value="RED_C"/>
</dbReference>
<name>A0AAX6G6J5_IRIPA</name>
<comment type="caution">
    <text evidence="8">The sequence shown here is derived from an EMBL/GenBank/DDBJ whole genome shotgun (WGS) entry which is preliminary data.</text>
</comment>
<dbReference type="InterPro" id="IPR012916">
    <property type="entry name" value="RED_N"/>
</dbReference>
<dbReference type="Pfam" id="PF07808">
    <property type="entry name" value="RED_N"/>
    <property type="match status" value="1"/>
</dbReference>
<dbReference type="Pfam" id="PF07807">
    <property type="entry name" value="RED_C"/>
    <property type="match status" value="1"/>
</dbReference>
<organism evidence="8 9">
    <name type="scientific">Iris pallida</name>
    <name type="common">Sweet iris</name>
    <dbReference type="NCBI Taxonomy" id="29817"/>
    <lineage>
        <taxon>Eukaryota</taxon>
        <taxon>Viridiplantae</taxon>
        <taxon>Streptophyta</taxon>
        <taxon>Embryophyta</taxon>
        <taxon>Tracheophyta</taxon>
        <taxon>Spermatophyta</taxon>
        <taxon>Magnoliopsida</taxon>
        <taxon>Liliopsida</taxon>
        <taxon>Asparagales</taxon>
        <taxon>Iridaceae</taxon>
        <taxon>Iridoideae</taxon>
        <taxon>Irideae</taxon>
        <taxon>Iris</taxon>
    </lineage>
</organism>
<dbReference type="GO" id="GO:0005634">
    <property type="term" value="C:nucleus"/>
    <property type="evidence" value="ECO:0007669"/>
    <property type="project" value="UniProtKB-SubCell"/>
</dbReference>
<evidence type="ECO:0000256" key="3">
    <source>
        <dbReference type="ARBA" id="ARBA00022737"/>
    </source>
</evidence>
<feature type="region of interest" description="Disordered" evidence="5">
    <location>
        <begin position="151"/>
        <end position="184"/>
    </location>
</feature>
<evidence type="ECO:0000256" key="4">
    <source>
        <dbReference type="ARBA" id="ARBA00023242"/>
    </source>
</evidence>
<feature type="compositionally biased region" description="Basic and acidic residues" evidence="5">
    <location>
        <begin position="394"/>
        <end position="410"/>
    </location>
</feature>
<feature type="domain" description="Protein RED C-terminal" evidence="6">
    <location>
        <begin position="294"/>
        <end position="399"/>
    </location>
</feature>
<feature type="region of interest" description="Disordered" evidence="5">
    <location>
        <begin position="359"/>
        <end position="423"/>
    </location>
</feature>